<dbReference type="EMBL" id="BMMU01000047">
    <property type="protein sequence ID" value="GGJ67590.1"/>
    <property type="molecule type" value="Genomic_DNA"/>
</dbReference>
<evidence type="ECO:0000259" key="2">
    <source>
        <dbReference type="PROSITE" id="PS50994"/>
    </source>
</evidence>
<dbReference type="AlphaFoldDB" id="A0A917P9E4"/>
<evidence type="ECO:0000313" key="4">
    <source>
        <dbReference type="Proteomes" id="UP000625682"/>
    </source>
</evidence>
<dbReference type="PANTHER" id="PTHR35004">
    <property type="entry name" value="TRANSPOSASE RV3428C-RELATED"/>
    <property type="match status" value="1"/>
</dbReference>
<dbReference type="InterPro" id="IPR036397">
    <property type="entry name" value="RNaseH_sf"/>
</dbReference>
<name>A0A917P9E4_9ACTN</name>
<dbReference type="Pfam" id="PF00665">
    <property type="entry name" value="rve"/>
    <property type="match status" value="1"/>
</dbReference>
<dbReference type="InterPro" id="IPR047656">
    <property type="entry name" value="IS481-like_transpos"/>
</dbReference>
<dbReference type="InterPro" id="IPR001584">
    <property type="entry name" value="Integrase_cat-core"/>
</dbReference>
<feature type="region of interest" description="Disordered" evidence="1">
    <location>
        <begin position="403"/>
        <end position="456"/>
    </location>
</feature>
<dbReference type="Gene3D" id="3.30.420.10">
    <property type="entry name" value="Ribonuclease H-like superfamily/Ribonuclease H"/>
    <property type="match status" value="1"/>
</dbReference>
<evidence type="ECO:0000313" key="3">
    <source>
        <dbReference type="EMBL" id="GGJ67590.1"/>
    </source>
</evidence>
<feature type="region of interest" description="Disordered" evidence="1">
    <location>
        <begin position="54"/>
        <end position="74"/>
    </location>
</feature>
<feature type="domain" description="Integrase catalytic" evidence="2">
    <location>
        <begin position="130"/>
        <end position="312"/>
    </location>
</feature>
<protein>
    <recommendedName>
        <fullName evidence="2">Integrase catalytic domain-containing protein</fullName>
    </recommendedName>
</protein>
<dbReference type="PANTHER" id="PTHR35004:SF6">
    <property type="entry name" value="TRANSPOSASE"/>
    <property type="match status" value="1"/>
</dbReference>
<accession>A0A917P9E4</accession>
<dbReference type="NCBIfam" id="NF033577">
    <property type="entry name" value="transpos_IS481"/>
    <property type="match status" value="1"/>
</dbReference>
<sequence>MPHRNAPLTETGRLRLARCVVEDRWPLRRAAERFQVSVTTAARWAGRYRRLGEAGMADRSSRPHHSPRRTPTRTERRIIKVRVLRRWGPARIAYLLGLNPATVHRVLTRYCLSRLSHLDRATGRAVRRYEHPAPGDLVHVDIKKLGNIPDGGGHKVLGRQAGRKNRANAGVSYLHNAVDDHSRLAYSEILADEKKETATAFWQRAHSYFASCGITVRRVLTDNGSCYKSFLWRDALTAAGITHKRTRPYRPQTNGKVERFNRTLLDEWAYAKPYRTESERRDAYPLATHLQSPPRTHRAQGPSTRQPRPQPHGSIQLGQPIEEIEARKQTPLLALDFTFRPQASLIVLWALGDARTRPVIERAHERAIAKVLRRLEDEVAETRWSSGRGRAKTLALGRCGVPSLRQPGRVPAPARPLPDPQPRAAQGRGRRAGVGPWTPAVSTGMWWRPGRSTPSR</sequence>
<reference evidence="3" key="2">
    <citation type="submission" date="2020-09" db="EMBL/GenBank/DDBJ databases">
        <authorList>
            <person name="Sun Q."/>
            <person name="Zhou Y."/>
        </authorList>
    </citation>
    <scope>NUCLEOTIDE SEQUENCE</scope>
    <source>
        <strain evidence="3">CGMCC 4.7272</strain>
    </source>
</reference>
<feature type="compositionally biased region" description="Basic residues" evidence="1">
    <location>
        <begin position="62"/>
        <end position="71"/>
    </location>
</feature>
<dbReference type="Proteomes" id="UP000625682">
    <property type="component" value="Unassembled WGS sequence"/>
</dbReference>
<dbReference type="SUPFAM" id="SSF53098">
    <property type="entry name" value="Ribonuclease H-like"/>
    <property type="match status" value="1"/>
</dbReference>
<comment type="caution">
    <text evidence="3">The sequence shown here is derived from an EMBL/GenBank/DDBJ whole genome shotgun (WGS) entry which is preliminary data.</text>
</comment>
<dbReference type="InterPro" id="IPR014862">
    <property type="entry name" value="TrwC"/>
</dbReference>
<dbReference type="SUPFAM" id="SSF55464">
    <property type="entry name" value="Origin of replication-binding domain, RBD-like"/>
    <property type="match status" value="1"/>
</dbReference>
<reference evidence="3" key="1">
    <citation type="journal article" date="2014" name="Int. J. Syst. Evol. Microbiol.">
        <title>Complete genome sequence of Corynebacterium casei LMG S-19264T (=DSM 44701T), isolated from a smear-ripened cheese.</title>
        <authorList>
            <consortium name="US DOE Joint Genome Institute (JGI-PGF)"/>
            <person name="Walter F."/>
            <person name="Albersmeier A."/>
            <person name="Kalinowski J."/>
            <person name="Ruckert C."/>
        </authorList>
    </citation>
    <scope>NUCLEOTIDE SEQUENCE</scope>
    <source>
        <strain evidence="3">CGMCC 4.7272</strain>
    </source>
</reference>
<dbReference type="GO" id="GO:0003676">
    <property type="term" value="F:nucleic acid binding"/>
    <property type="evidence" value="ECO:0007669"/>
    <property type="project" value="InterPro"/>
</dbReference>
<proteinExistence type="predicted"/>
<dbReference type="PROSITE" id="PS50994">
    <property type="entry name" value="INTEGRASE"/>
    <property type="match status" value="1"/>
</dbReference>
<evidence type="ECO:0000256" key="1">
    <source>
        <dbReference type="SAM" id="MobiDB-lite"/>
    </source>
</evidence>
<dbReference type="InterPro" id="IPR024967">
    <property type="entry name" value="DNA-bd_IS481-type"/>
</dbReference>
<feature type="region of interest" description="Disordered" evidence="1">
    <location>
        <begin position="279"/>
        <end position="315"/>
    </location>
</feature>
<gene>
    <name evidence="3" type="ORF">GCM10012282_75740</name>
</gene>
<keyword evidence="4" id="KW-1185">Reference proteome</keyword>
<dbReference type="Pfam" id="PF13011">
    <property type="entry name" value="LZ_Tnp_IS481"/>
    <property type="match status" value="1"/>
</dbReference>
<dbReference type="Pfam" id="PF08751">
    <property type="entry name" value="TrwC"/>
    <property type="match status" value="1"/>
</dbReference>
<dbReference type="InterPro" id="IPR009057">
    <property type="entry name" value="Homeodomain-like_sf"/>
</dbReference>
<dbReference type="SUPFAM" id="SSF46689">
    <property type="entry name" value="Homeodomain-like"/>
    <property type="match status" value="1"/>
</dbReference>
<dbReference type="InterPro" id="IPR012337">
    <property type="entry name" value="RNaseH-like_sf"/>
</dbReference>
<dbReference type="GO" id="GO:0015074">
    <property type="term" value="P:DNA integration"/>
    <property type="evidence" value="ECO:0007669"/>
    <property type="project" value="InterPro"/>
</dbReference>
<organism evidence="3 4">
    <name type="scientific">Streptomyces lacrimifluminis</name>
    <dbReference type="NCBI Taxonomy" id="1500077"/>
    <lineage>
        <taxon>Bacteria</taxon>
        <taxon>Bacillati</taxon>
        <taxon>Actinomycetota</taxon>
        <taxon>Actinomycetes</taxon>
        <taxon>Kitasatosporales</taxon>
        <taxon>Streptomycetaceae</taxon>
        <taxon>Streptomyces</taxon>
    </lineage>
</organism>